<comment type="caution">
    <text evidence="4">The sequence shown here is derived from an EMBL/GenBank/DDBJ whole genome shotgun (WGS) entry which is preliminary data.</text>
</comment>
<organism evidence="4 5">
    <name type="scientific">Tritrichomonas musculus</name>
    <dbReference type="NCBI Taxonomy" id="1915356"/>
    <lineage>
        <taxon>Eukaryota</taxon>
        <taxon>Metamonada</taxon>
        <taxon>Parabasalia</taxon>
        <taxon>Tritrichomonadida</taxon>
        <taxon>Tritrichomonadidae</taxon>
        <taxon>Tritrichomonas</taxon>
    </lineage>
</organism>
<proteinExistence type="inferred from homology"/>
<keyword evidence="5" id="KW-1185">Reference proteome</keyword>
<sequence>MSAPIVWAQRKDVVLVTINVHDSIGSAVQIDSNSFTYTGQSSNKETNYNQKLEIFAEIDPSQSRYVVRPRGIEISLKKKDETVWWPRLAKTTVKLHYVSVDWGKWVDSSDDEDENKQGFDWDPADMEGDGCGSSCSSDNDDDGLDDVKPEGEADAAPAEGETKPTE</sequence>
<feature type="region of interest" description="Disordered" evidence="2">
    <location>
        <begin position="106"/>
        <end position="166"/>
    </location>
</feature>
<evidence type="ECO:0000256" key="2">
    <source>
        <dbReference type="SAM" id="MobiDB-lite"/>
    </source>
</evidence>
<comment type="similarity">
    <text evidence="1">Belongs to the p23/wos2 family.</text>
</comment>
<dbReference type="Pfam" id="PF04969">
    <property type="entry name" value="CS"/>
    <property type="match status" value="1"/>
</dbReference>
<dbReference type="CDD" id="cd06465">
    <property type="entry name" value="p23_hB-ind1_like"/>
    <property type="match status" value="1"/>
</dbReference>
<dbReference type="Gene3D" id="2.60.40.790">
    <property type="match status" value="1"/>
</dbReference>
<dbReference type="SUPFAM" id="SSF49764">
    <property type="entry name" value="HSP20-like chaperones"/>
    <property type="match status" value="1"/>
</dbReference>
<feature type="domain" description="CS" evidence="3">
    <location>
        <begin position="1"/>
        <end position="89"/>
    </location>
</feature>
<evidence type="ECO:0000259" key="3">
    <source>
        <dbReference type="PROSITE" id="PS51203"/>
    </source>
</evidence>
<reference evidence="4 5" key="1">
    <citation type="submission" date="2024-04" db="EMBL/GenBank/DDBJ databases">
        <title>Tritrichomonas musculus Genome.</title>
        <authorList>
            <person name="Alves-Ferreira E."/>
            <person name="Grigg M."/>
            <person name="Lorenzi H."/>
            <person name="Galac M."/>
        </authorList>
    </citation>
    <scope>NUCLEOTIDE SEQUENCE [LARGE SCALE GENOMIC DNA]</scope>
    <source>
        <strain evidence="4 5">EAF2021</strain>
    </source>
</reference>
<dbReference type="InterPro" id="IPR008978">
    <property type="entry name" value="HSP20-like_chaperone"/>
</dbReference>
<name>A0ABR2IL09_9EUKA</name>
<evidence type="ECO:0000256" key="1">
    <source>
        <dbReference type="ARBA" id="ARBA00025733"/>
    </source>
</evidence>
<gene>
    <name evidence="4" type="ORF">M9Y10_010484</name>
</gene>
<evidence type="ECO:0000313" key="5">
    <source>
        <dbReference type="Proteomes" id="UP001470230"/>
    </source>
</evidence>
<accession>A0ABR2IL09</accession>
<evidence type="ECO:0000313" key="4">
    <source>
        <dbReference type="EMBL" id="KAK8864957.1"/>
    </source>
</evidence>
<dbReference type="PROSITE" id="PS51203">
    <property type="entry name" value="CS"/>
    <property type="match status" value="1"/>
</dbReference>
<dbReference type="EMBL" id="JAPFFF010000016">
    <property type="protein sequence ID" value="KAK8864957.1"/>
    <property type="molecule type" value="Genomic_DNA"/>
</dbReference>
<dbReference type="InterPro" id="IPR045250">
    <property type="entry name" value="p23-like"/>
</dbReference>
<dbReference type="InterPro" id="IPR007052">
    <property type="entry name" value="CS_dom"/>
</dbReference>
<dbReference type="PANTHER" id="PTHR22932">
    <property type="entry name" value="TELOMERASE-BINDING PROTEIN P23 HSP90 CO-CHAPERONE"/>
    <property type="match status" value="1"/>
</dbReference>
<dbReference type="Proteomes" id="UP001470230">
    <property type="component" value="Unassembled WGS sequence"/>
</dbReference>
<dbReference type="PANTHER" id="PTHR22932:SF1">
    <property type="entry name" value="CO-CHAPERONE PROTEIN DAF-41"/>
    <property type="match status" value="1"/>
</dbReference>
<protein>
    <submittedName>
        <fullName evidence="4">Co-chaperone</fullName>
    </submittedName>
</protein>